<proteinExistence type="predicted"/>
<evidence type="ECO:0000256" key="1">
    <source>
        <dbReference type="SAM" id="Phobius"/>
    </source>
</evidence>
<dbReference type="Proteomes" id="UP001596395">
    <property type="component" value="Unassembled WGS sequence"/>
</dbReference>
<feature type="transmembrane region" description="Helical" evidence="1">
    <location>
        <begin position="6"/>
        <end position="29"/>
    </location>
</feature>
<protein>
    <submittedName>
        <fullName evidence="2">Uncharacterized protein</fullName>
    </submittedName>
</protein>
<dbReference type="RefSeq" id="WP_336350864.1">
    <property type="nucleotide sequence ID" value="NZ_JAZAQL010000002.1"/>
</dbReference>
<sequence length="94" mass="9240">MAGVDPGTIAAIAAGGTAAAGSVVAALAYRGARRNDSAAMRYLAVGIACIAVLPFGFLYGLMPLLALSDAQSLLAVSLANVAGLLAILYSLDGT</sequence>
<keyword evidence="1" id="KW-0812">Transmembrane</keyword>
<feature type="transmembrane region" description="Helical" evidence="1">
    <location>
        <begin position="41"/>
        <end position="61"/>
    </location>
</feature>
<dbReference type="EMBL" id="JBHSXN010000002">
    <property type="protein sequence ID" value="MFC6953915.1"/>
    <property type="molecule type" value="Genomic_DNA"/>
</dbReference>
<dbReference type="AlphaFoldDB" id="A0ABD5VIE0"/>
<dbReference type="InterPro" id="IPR055943">
    <property type="entry name" value="DUF7521"/>
</dbReference>
<evidence type="ECO:0000313" key="2">
    <source>
        <dbReference type="EMBL" id="MFC6953915.1"/>
    </source>
</evidence>
<keyword evidence="3" id="KW-1185">Reference proteome</keyword>
<evidence type="ECO:0000313" key="3">
    <source>
        <dbReference type="Proteomes" id="UP001596395"/>
    </source>
</evidence>
<accession>A0ABD5VIE0</accession>
<reference evidence="2 3" key="1">
    <citation type="journal article" date="2019" name="Int. J. Syst. Evol. Microbiol.">
        <title>The Global Catalogue of Microorganisms (GCM) 10K type strain sequencing project: providing services to taxonomists for standard genome sequencing and annotation.</title>
        <authorList>
            <consortium name="The Broad Institute Genomics Platform"/>
            <consortium name="The Broad Institute Genome Sequencing Center for Infectious Disease"/>
            <person name="Wu L."/>
            <person name="Ma J."/>
        </authorList>
    </citation>
    <scope>NUCLEOTIDE SEQUENCE [LARGE SCALE GENOMIC DNA]</scope>
    <source>
        <strain evidence="2 3">GX26</strain>
    </source>
</reference>
<name>A0ABD5VIE0_9EURY</name>
<gene>
    <name evidence="2" type="ORF">ACFQGB_13670</name>
</gene>
<comment type="caution">
    <text evidence="2">The sequence shown here is derived from an EMBL/GenBank/DDBJ whole genome shotgun (WGS) entry which is preliminary data.</text>
</comment>
<organism evidence="2 3">
    <name type="scientific">Halorubellus litoreus</name>
    <dbReference type="NCBI Taxonomy" id="755308"/>
    <lineage>
        <taxon>Archaea</taxon>
        <taxon>Methanobacteriati</taxon>
        <taxon>Methanobacteriota</taxon>
        <taxon>Stenosarchaea group</taxon>
        <taxon>Halobacteria</taxon>
        <taxon>Halobacteriales</taxon>
        <taxon>Halorubellaceae</taxon>
        <taxon>Halorubellus</taxon>
    </lineage>
</organism>
<dbReference type="Pfam" id="PF24365">
    <property type="entry name" value="DUF7521"/>
    <property type="match status" value="1"/>
</dbReference>
<keyword evidence="1" id="KW-0472">Membrane</keyword>
<keyword evidence="1" id="KW-1133">Transmembrane helix</keyword>
<feature type="transmembrane region" description="Helical" evidence="1">
    <location>
        <begin position="73"/>
        <end position="91"/>
    </location>
</feature>